<dbReference type="OrthoDB" id="465874at2"/>
<accession>A0A1J0AGV2</accession>
<evidence type="ECO:0000256" key="5">
    <source>
        <dbReference type="SAM" id="Phobius"/>
    </source>
</evidence>
<feature type="transmembrane region" description="Helical" evidence="5">
    <location>
        <begin position="191"/>
        <end position="211"/>
    </location>
</feature>
<dbReference type="Proteomes" id="UP000180235">
    <property type="component" value="Chromosome"/>
</dbReference>
<proteinExistence type="predicted"/>
<dbReference type="PANTHER" id="PTHR43731">
    <property type="entry name" value="RHOMBOID PROTEASE"/>
    <property type="match status" value="1"/>
</dbReference>
<dbReference type="GO" id="GO:0004252">
    <property type="term" value="F:serine-type endopeptidase activity"/>
    <property type="evidence" value="ECO:0007669"/>
    <property type="project" value="InterPro"/>
</dbReference>
<dbReference type="AlphaFoldDB" id="A0A1J0AGV2"/>
<name>A0A1J0AGV2_9CYAN</name>
<dbReference type="GO" id="GO:0016020">
    <property type="term" value="C:membrane"/>
    <property type="evidence" value="ECO:0007669"/>
    <property type="project" value="UniProtKB-SubCell"/>
</dbReference>
<dbReference type="STRING" id="1188229.GlitD10_2834"/>
<comment type="subcellular location">
    <subcellularLocation>
        <location evidence="1">Membrane</location>
        <topology evidence="1">Multi-pass membrane protein</topology>
    </subcellularLocation>
</comment>
<evidence type="ECO:0000256" key="1">
    <source>
        <dbReference type="ARBA" id="ARBA00004141"/>
    </source>
</evidence>
<dbReference type="SUPFAM" id="SSF144091">
    <property type="entry name" value="Rhomboid-like"/>
    <property type="match status" value="1"/>
</dbReference>
<evidence type="ECO:0000256" key="4">
    <source>
        <dbReference type="ARBA" id="ARBA00023136"/>
    </source>
</evidence>
<protein>
    <submittedName>
        <fullName evidence="7">Rhomboid family protein</fullName>
    </submittedName>
</protein>
<dbReference type="InterPro" id="IPR050925">
    <property type="entry name" value="Rhomboid_protease_S54"/>
</dbReference>
<gene>
    <name evidence="7" type="ORF">GlitD10_2834</name>
</gene>
<feature type="transmembrane region" description="Helical" evidence="5">
    <location>
        <begin position="164"/>
        <end position="185"/>
    </location>
</feature>
<keyword evidence="3 5" id="KW-1133">Transmembrane helix</keyword>
<dbReference type="Gene3D" id="1.20.1540.10">
    <property type="entry name" value="Rhomboid-like"/>
    <property type="match status" value="1"/>
</dbReference>
<evidence type="ECO:0000313" key="7">
    <source>
        <dbReference type="EMBL" id="APB35178.1"/>
    </source>
</evidence>
<evidence type="ECO:0000256" key="2">
    <source>
        <dbReference type="ARBA" id="ARBA00022692"/>
    </source>
</evidence>
<dbReference type="PANTHER" id="PTHR43731:SF9">
    <property type="entry name" value="SLR1461 PROTEIN"/>
    <property type="match status" value="1"/>
</dbReference>
<evidence type="ECO:0000256" key="3">
    <source>
        <dbReference type="ARBA" id="ARBA00022989"/>
    </source>
</evidence>
<keyword evidence="4 5" id="KW-0472">Membrane</keyword>
<dbReference type="RefSeq" id="WP_084111838.1">
    <property type="nucleotide sequence ID" value="NZ_CP017675.1"/>
</dbReference>
<reference evidence="7 8" key="1">
    <citation type="submission" date="2016-10" db="EMBL/GenBank/DDBJ databases">
        <title>Description of Gloeomargarita lithophora gen. nov., sp. nov., a thylakoid-bearing basal-branching cyanobacterium with intracellular carbonates, and proposal for Gloeomargaritales ord. nov.</title>
        <authorList>
            <person name="Moreira D."/>
            <person name="Tavera R."/>
            <person name="Benzerara K."/>
            <person name="Skouri-Panet F."/>
            <person name="Couradeau E."/>
            <person name="Gerard E."/>
            <person name="Loussert C."/>
            <person name="Novelo E."/>
            <person name="Zivanovic Y."/>
            <person name="Lopez-Garcia P."/>
        </authorList>
    </citation>
    <scope>NUCLEOTIDE SEQUENCE [LARGE SCALE GENOMIC DNA]</scope>
    <source>
        <strain evidence="7 8">D10</strain>
    </source>
</reference>
<organism evidence="7 8">
    <name type="scientific">Gloeomargarita lithophora Alchichica-D10</name>
    <dbReference type="NCBI Taxonomy" id="1188229"/>
    <lineage>
        <taxon>Bacteria</taxon>
        <taxon>Bacillati</taxon>
        <taxon>Cyanobacteriota</taxon>
        <taxon>Cyanophyceae</taxon>
        <taxon>Gloeomargaritales</taxon>
        <taxon>Gloeomargaritaceae</taxon>
        <taxon>Gloeomargarita</taxon>
    </lineage>
</organism>
<feature type="transmembrane region" description="Helical" evidence="5">
    <location>
        <begin position="117"/>
        <end position="136"/>
    </location>
</feature>
<feature type="transmembrane region" description="Helical" evidence="5">
    <location>
        <begin position="142"/>
        <end position="159"/>
    </location>
</feature>
<sequence>MNESDPKFQAKLRQLEVELQGKTAAPAKDSPQKHRGQIRHNLAIPFYLLAIPWGQQFIDQIIFAGRWNFVIIPRQISGLPGIFLSAFSHANFAHLIANSIPFIIFSWLILFQSRKNYGITLGIGWLGGGLLCWLLGPTPVHGLSGVVYTLFGYLLWIGWQEKRLVSLAISLFVLINYGGLVWGVLPQEPQVAWWGHLIGFALGIGTAYYLGKKSTQSAVKE</sequence>
<dbReference type="InterPro" id="IPR022764">
    <property type="entry name" value="Peptidase_S54_rhomboid_dom"/>
</dbReference>
<dbReference type="EMBL" id="CP017675">
    <property type="protein sequence ID" value="APB35178.1"/>
    <property type="molecule type" value="Genomic_DNA"/>
</dbReference>
<evidence type="ECO:0000259" key="6">
    <source>
        <dbReference type="Pfam" id="PF01694"/>
    </source>
</evidence>
<keyword evidence="2 5" id="KW-0812">Transmembrane</keyword>
<dbReference type="KEGG" id="glt:GlitD10_2834"/>
<keyword evidence="8" id="KW-1185">Reference proteome</keyword>
<feature type="transmembrane region" description="Helical" evidence="5">
    <location>
        <begin position="92"/>
        <end position="110"/>
    </location>
</feature>
<feature type="domain" description="Peptidase S54 rhomboid" evidence="6">
    <location>
        <begin position="82"/>
        <end position="212"/>
    </location>
</feature>
<dbReference type="Pfam" id="PF01694">
    <property type="entry name" value="Rhomboid"/>
    <property type="match status" value="1"/>
</dbReference>
<dbReference type="InterPro" id="IPR035952">
    <property type="entry name" value="Rhomboid-like_sf"/>
</dbReference>
<evidence type="ECO:0000313" key="8">
    <source>
        <dbReference type="Proteomes" id="UP000180235"/>
    </source>
</evidence>